<keyword evidence="2" id="KW-1185">Reference proteome</keyword>
<gene>
    <name evidence="1" type="ordered locus">Tmath_0018</name>
</gene>
<evidence type="ECO:0000313" key="1">
    <source>
        <dbReference type="EMBL" id="ADH59806.1"/>
    </source>
</evidence>
<dbReference type="EMBL" id="CP002032">
    <property type="protein sequence ID" value="ADH59806.1"/>
    <property type="molecule type" value="Genomic_DNA"/>
</dbReference>
<dbReference type="Proteomes" id="UP000002064">
    <property type="component" value="Chromosome"/>
</dbReference>
<protein>
    <submittedName>
        <fullName evidence="1">Uncharacterized protein</fullName>
    </submittedName>
</protein>
<accession>A0ABN3YZI2</accession>
<proteinExistence type="predicted"/>
<organism evidence="1 2">
    <name type="scientific">Thermoanaerobacter mathranii subsp. mathranii (strain DSM 11426 / CCUG 53645 / CIP 108742 / A3)</name>
    <dbReference type="NCBI Taxonomy" id="583358"/>
    <lineage>
        <taxon>Bacteria</taxon>
        <taxon>Bacillati</taxon>
        <taxon>Bacillota</taxon>
        <taxon>Clostridia</taxon>
        <taxon>Thermoanaerobacterales</taxon>
        <taxon>Thermoanaerobacteraceae</taxon>
        <taxon>Thermoanaerobacter</taxon>
    </lineage>
</organism>
<name>A0ABN3YZI2_THEM3</name>
<sequence>MYIDGMKVRGLLRVEFYDAWDEFPYVDIKLVPTTINAEKEKAEEKEIKFCINGQSIAQCSTEALDK</sequence>
<reference evidence="1 2" key="1">
    <citation type="submission" date="2010-05" db="EMBL/GenBank/DDBJ databases">
        <title>Complete sequence of Thermoanaerobacter mathranii subsp. mathranii mathranii str. A3.</title>
        <authorList>
            <consortium name="US DOE Joint Genome Institute"/>
            <person name="Lucas S."/>
            <person name="Copeland A."/>
            <person name="Lapidus A."/>
            <person name="Cheng J.-F."/>
            <person name="Bruce D."/>
            <person name="Goodwin L."/>
            <person name="Pitluck S."/>
            <person name="Held B."/>
            <person name="Detter J.C."/>
            <person name="Han C."/>
            <person name="Tapia R."/>
            <person name="Land M."/>
            <person name="Hauser L."/>
            <person name="Kyrpides N."/>
            <person name="Mikhailova N."/>
            <person name="Zhou J."/>
            <person name="Hemme C."/>
            <person name="Woyke T."/>
        </authorList>
    </citation>
    <scope>NUCLEOTIDE SEQUENCE [LARGE SCALE GENOMIC DNA]</scope>
    <source>
        <strain evidence="1 2">A3</strain>
    </source>
</reference>
<evidence type="ECO:0000313" key="2">
    <source>
        <dbReference type="Proteomes" id="UP000002064"/>
    </source>
</evidence>